<dbReference type="SUPFAM" id="SSF52540">
    <property type="entry name" value="P-loop containing nucleoside triphosphate hydrolases"/>
    <property type="match status" value="1"/>
</dbReference>
<sequence>MRTLLISGDRSGCGKTSITLAISAILAKRMPVQTYKVGMDYIDPSYLTGVTGRPCRNLDSYVLDADGLRGIYSHAAKGADICVIEGVRGLYEGAEVLGDTGSTASVAKALGVNCVLVINAKSITRSAAAIVRGFQSFDPDVSIKGVILNNVSGGRHLEKAKGAIEHFCGIPVVGAVPNMPEMELAMRHLGLVPYREGSEDSAFSDRIDTITRVIEEYIDIDALLTLAEEPRHPGVPHRAFSNKQEVDLRIGIAYDEAFTFYYADLFDLLRSGGAELVFFSPIHDLLPEADGYIIGGGYPELFAEALEENDAMRDSIASASNNGIPIFAECGGLMYLTRSITKKAGWQGQTDAVTHQMCGVFPGDTEMPSKRVLGYVEGRSQNSPMGTAAFRGHEFHYSEIRMDPKQQYAFRLSRGKGIASGNDGILVNNTIGSYAHLHPVASADMIASFLECCRRSGTKQN</sequence>
<dbReference type="Proteomes" id="UP001524383">
    <property type="component" value="Unassembled WGS sequence"/>
</dbReference>
<dbReference type="RefSeq" id="WP_255332914.1">
    <property type="nucleotide sequence ID" value="NZ_VOTZ01000017.1"/>
</dbReference>
<name>A0ABD4TNT6_9EURY</name>
<evidence type="ECO:0000256" key="2">
    <source>
        <dbReference type="ARBA" id="ARBA00022573"/>
    </source>
</evidence>
<keyword evidence="7 8" id="KW-0315">Glutamine amidotransferase</keyword>
<dbReference type="InterPro" id="IPR029062">
    <property type="entry name" value="Class_I_gatase-like"/>
</dbReference>
<feature type="domain" description="CobQ/CobB/MinD/ParA nucleotide binding" evidence="9">
    <location>
        <begin position="5"/>
        <end position="188"/>
    </location>
</feature>
<dbReference type="CDD" id="cd03130">
    <property type="entry name" value="GATase1_CobB"/>
    <property type="match status" value="1"/>
</dbReference>
<evidence type="ECO:0000313" key="12">
    <source>
        <dbReference type="Proteomes" id="UP001524383"/>
    </source>
</evidence>
<dbReference type="EMBL" id="VOTZ01000017">
    <property type="protein sequence ID" value="MCQ1538955.1"/>
    <property type="molecule type" value="Genomic_DNA"/>
</dbReference>
<dbReference type="PANTHER" id="PTHR43873">
    <property type="entry name" value="COBYRINATE A,C-DIAMIDE SYNTHASE"/>
    <property type="match status" value="1"/>
</dbReference>
<evidence type="ECO:0000256" key="1">
    <source>
        <dbReference type="ARBA" id="ARBA00001946"/>
    </source>
</evidence>
<dbReference type="InterPro" id="IPR002586">
    <property type="entry name" value="CobQ/CobB/MinD/ParA_Nub-bd_dom"/>
</dbReference>
<dbReference type="AlphaFoldDB" id="A0ABD4TNT6"/>
<feature type="active site" description="Nucleophile" evidence="8">
    <location>
        <position position="330"/>
    </location>
</feature>
<evidence type="ECO:0000256" key="7">
    <source>
        <dbReference type="ARBA" id="ARBA00022962"/>
    </source>
</evidence>
<dbReference type="CDD" id="cd05388">
    <property type="entry name" value="CobB_N"/>
    <property type="match status" value="1"/>
</dbReference>
<protein>
    <recommendedName>
        <fullName evidence="8">Cobyrinate a,c-diamide synthase</fullName>
        <ecNumber evidence="8">6.3.5.11</ecNumber>
    </recommendedName>
    <alternativeName>
        <fullName evidence="8">Cobyrinic acid a,c-diamide synthetase</fullName>
    </alternativeName>
    <alternativeName>
        <fullName evidence="8">Ni-sirohydrochlorin a,c-diamide synthase</fullName>
        <ecNumber evidence="8">6.3.5.12</ecNumber>
    </alternativeName>
    <alternativeName>
        <fullName evidence="8">Ni-sirohydrochlorin a,c-diamide synthetase</fullName>
    </alternativeName>
</protein>
<dbReference type="Gene3D" id="3.40.50.880">
    <property type="match status" value="1"/>
</dbReference>
<evidence type="ECO:0000313" key="11">
    <source>
        <dbReference type="EMBL" id="MCQ1538955.1"/>
    </source>
</evidence>
<evidence type="ECO:0000259" key="9">
    <source>
        <dbReference type="Pfam" id="PF01656"/>
    </source>
</evidence>
<comment type="domain">
    <text evidence="8">Comprises of two domains. The C-terminal domain contains the binding site for glutamine and catalyzes the hydrolysis of this substrate to glutamate and ammonia. The N-terminal domain is anticipated to bind ATP, and cobyrinate or Ni-sirohydrochlorin, and catalyzes the ultimate synthesis of the diamide product. The ammonia produced via the glutaminase domain is probably translocated to the adjacent domain via a molecular tunnel, where it reacts with an activated intermediate.</text>
</comment>
<dbReference type="Pfam" id="PF01656">
    <property type="entry name" value="CbiA"/>
    <property type="match status" value="1"/>
</dbReference>
<dbReference type="Gene3D" id="3.40.50.300">
    <property type="entry name" value="P-loop containing nucleotide triphosphate hydrolases"/>
    <property type="match status" value="1"/>
</dbReference>
<keyword evidence="2 8" id="KW-0169">Cobalamin biosynthesis</keyword>
<dbReference type="NCBIfam" id="NF033195">
    <property type="entry name" value="F430_CfbB"/>
    <property type="match status" value="1"/>
</dbReference>
<dbReference type="Pfam" id="PF07685">
    <property type="entry name" value="GATase_3"/>
    <property type="match status" value="1"/>
</dbReference>
<dbReference type="NCBIfam" id="TIGR00379">
    <property type="entry name" value="cobB"/>
    <property type="match status" value="1"/>
</dbReference>
<organism evidence="11 12">
    <name type="scientific">Methanocalculus taiwanensis</name>
    <dbReference type="NCBI Taxonomy" id="106207"/>
    <lineage>
        <taxon>Archaea</taxon>
        <taxon>Methanobacteriati</taxon>
        <taxon>Methanobacteriota</taxon>
        <taxon>Stenosarchaea group</taxon>
        <taxon>Methanomicrobia</taxon>
        <taxon>Methanomicrobiales</taxon>
        <taxon>Methanocalculaceae</taxon>
        <taxon>Methanocalculus</taxon>
    </lineage>
</organism>
<comment type="cofactor">
    <cofactor evidence="1 8">
        <name>Mg(2+)</name>
        <dbReference type="ChEBI" id="CHEBI:18420"/>
    </cofactor>
</comment>
<comment type="miscellaneous">
    <text evidence="8">The a and c carboxylates of cobyrinate and Ni-sirohydrochlorin are activated for nucleophilic attack via formation of a phosphorylated intermediate by ATP. CbiA catalyzes first the amidation of the c-carboxylate, and then that of the a-carboxylate.</text>
</comment>
<comment type="catalytic activity">
    <reaction evidence="8">
        <text>cob(II)yrinate + 2 L-glutamine + 2 ATP + 2 H2O = cob(II)yrinate a,c diamide + 2 L-glutamate + 2 ADP + 2 phosphate + 2 H(+)</text>
        <dbReference type="Rhea" id="RHEA:26289"/>
        <dbReference type="ChEBI" id="CHEBI:15377"/>
        <dbReference type="ChEBI" id="CHEBI:15378"/>
        <dbReference type="ChEBI" id="CHEBI:29985"/>
        <dbReference type="ChEBI" id="CHEBI:30616"/>
        <dbReference type="ChEBI" id="CHEBI:43474"/>
        <dbReference type="ChEBI" id="CHEBI:58359"/>
        <dbReference type="ChEBI" id="CHEBI:58537"/>
        <dbReference type="ChEBI" id="CHEBI:58894"/>
        <dbReference type="ChEBI" id="CHEBI:456216"/>
        <dbReference type="EC" id="6.3.5.11"/>
    </reaction>
</comment>
<dbReference type="PANTHER" id="PTHR43873:SF1">
    <property type="entry name" value="COBYRINATE A,C-DIAMIDE SYNTHASE"/>
    <property type="match status" value="1"/>
</dbReference>
<reference evidence="11 12" key="1">
    <citation type="submission" date="2019-08" db="EMBL/GenBank/DDBJ databases">
        <authorList>
            <person name="Chen S.-C."/>
            <person name="Lai M.-C."/>
            <person name="You Y.-T."/>
        </authorList>
    </citation>
    <scope>NUCLEOTIDE SEQUENCE [LARGE SCALE GENOMIC DNA]</scope>
    <source>
        <strain evidence="11 12">P2F9704a</strain>
    </source>
</reference>
<dbReference type="GO" id="GO:0042242">
    <property type="term" value="F:cobyrinic acid a,c-diamide synthase activity"/>
    <property type="evidence" value="ECO:0007669"/>
    <property type="project" value="UniProtKB-UniRule"/>
</dbReference>
<proteinExistence type="inferred from homology"/>
<gene>
    <name evidence="8 11" type="primary">cfbB</name>
    <name evidence="8" type="synonym">cbiA</name>
    <name evidence="11" type="ORF">FTO68_08175</name>
</gene>
<feature type="domain" description="CobB/CobQ-like glutamine amidotransferase" evidence="10">
    <location>
        <begin position="249"/>
        <end position="438"/>
    </location>
</feature>
<evidence type="ECO:0000256" key="6">
    <source>
        <dbReference type="ARBA" id="ARBA00022842"/>
    </source>
</evidence>
<evidence type="ECO:0000256" key="8">
    <source>
        <dbReference type="HAMAP-Rule" id="MF_00027"/>
    </source>
</evidence>
<dbReference type="PROSITE" id="PS51274">
    <property type="entry name" value="GATASE_COBBQ"/>
    <property type="match status" value="1"/>
</dbReference>
<dbReference type="InterPro" id="IPR011698">
    <property type="entry name" value="GATase_3"/>
</dbReference>
<accession>A0ABD4TNT6</accession>
<dbReference type="SUPFAM" id="SSF52317">
    <property type="entry name" value="Class I glutamine amidotransferase-like"/>
    <property type="match status" value="1"/>
</dbReference>
<keyword evidence="5 8" id="KW-0067">ATP-binding</keyword>
<dbReference type="InterPro" id="IPR004484">
    <property type="entry name" value="CbiA/CobB_synth"/>
</dbReference>
<dbReference type="GO" id="GO:0005524">
    <property type="term" value="F:ATP binding"/>
    <property type="evidence" value="ECO:0007669"/>
    <property type="project" value="UniProtKB-UniRule"/>
</dbReference>
<evidence type="ECO:0000259" key="10">
    <source>
        <dbReference type="Pfam" id="PF07685"/>
    </source>
</evidence>
<dbReference type="GO" id="GO:0015948">
    <property type="term" value="P:methanogenesis"/>
    <property type="evidence" value="ECO:0007669"/>
    <property type="project" value="UniProtKB-KW"/>
</dbReference>
<keyword evidence="3 8" id="KW-0436">Ligase</keyword>
<keyword evidence="8" id="KW-0484">Methanogenesis</keyword>
<dbReference type="HAMAP" id="MF_00027">
    <property type="entry name" value="CobB_CbiA"/>
    <property type="match status" value="1"/>
</dbReference>
<comment type="pathway">
    <text evidence="8">Cofactor biosynthesis; adenosylcobalamin biosynthesis; cob(II)yrinate a,c-diamide from sirohydrochlorin (anaerobic route): step 10/10.</text>
</comment>
<keyword evidence="4 8" id="KW-0547">Nucleotide-binding</keyword>
<dbReference type="EC" id="6.3.5.12" evidence="8"/>
<comment type="caution">
    <text evidence="11">The sequence shown here is derived from an EMBL/GenBank/DDBJ whole genome shotgun (WGS) entry which is preliminary data.</text>
</comment>
<dbReference type="GO" id="GO:0009236">
    <property type="term" value="P:cobalamin biosynthetic process"/>
    <property type="evidence" value="ECO:0007669"/>
    <property type="project" value="UniProtKB-UniRule"/>
</dbReference>
<feature type="site" description="Increases nucleophilicity of active site Cys" evidence="8">
    <location>
        <position position="436"/>
    </location>
</feature>
<comment type="function">
    <text evidence="8">Catalyzes the ATP-dependent amidation of the two carboxylate groups at positions a and c of cobyrinate, using either L-glutamine or ammonia as the nitrogen source. Involved in the biosynthesis of the unique nickel-containing tetrapyrrole coenzyme F430, the prosthetic group of methyl-coenzyme M reductase (MCR), which plays a key role in methanogenesis and anaerobic methane oxidation. Catalyzes the ATP-dependent amidation of the two carboxylate groups at positions a and c of Ni-sirohydrochlorin, using L-glutamine or ammonia as the nitrogen source.</text>
</comment>
<evidence type="ECO:0000256" key="4">
    <source>
        <dbReference type="ARBA" id="ARBA00022741"/>
    </source>
</evidence>
<dbReference type="EC" id="6.3.5.11" evidence="8"/>
<evidence type="ECO:0000256" key="3">
    <source>
        <dbReference type="ARBA" id="ARBA00022598"/>
    </source>
</evidence>
<dbReference type="NCBIfam" id="NF002204">
    <property type="entry name" value="PRK01077.1"/>
    <property type="match status" value="1"/>
</dbReference>
<keyword evidence="6 8" id="KW-0460">Magnesium</keyword>
<dbReference type="InterPro" id="IPR027417">
    <property type="entry name" value="P-loop_NTPase"/>
</dbReference>
<keyword evidence="12" id="KW-1185">Reference proteome</keyword>
<comment type="similarity">
    <text evidence="8">Belongs to the CobB/CbiA family.</text>
</comment>
<comment type="catalytic activity">
    <reaction evidence="8">
        <text>Ni-sirohydrochlorin + 2 L-glutamine + 2 ATP + 2 H2O = Ni-sirohydrochlorin a,c-diamide + 2 L-glutamate + 2 ADP + 2 phosphate + 2 H(+)</text>
        <dbReference type="Rhea" id="RHEA:52896"/>
        <dbReference type="ChEBI" id="CHEBI:15377"/>
        <dbReference type="ChEBI" id="CHEBI:15378"/>
        <dbReference type="ChEBI" id="CHEBI:29985"/>
        <dbReference type="ChEBI" id="CHEBI:30616"/>
        <dbReference type="ChEBI" id="CHEBI:43474"/>
        <dbReference type="ChEBI" id="CHEBI:58359"/>
        <dbReference type="ChEBI" id="CHEBI:136841"/>
        <dbReference type="ChEBI" id="CHEBI:136887"/>
        <dbReference type="ChEBI" id="CHEBI:456216"/>
        <dbReference type="EC" id="6.3.5.12"/>
    </reaction>
</comment>
<evidence type="ECO:0000256" key="5">
    <source>
        <dbReference type="ARBA" id="ARBA00022840"/>
    </source>
</evidence>